<evidence type="ECO:0000256" key="1">
    <source>
        <dbReference type="ARBA" id="ARBA00023121"/>
    </source>
</evidence>
<dbReference type="PANTHER" id="PTHR33434:SF2">
    <property type="entry name" value="FATTY ACID-BINDING PROTEIN TM_1468"/>
    <property type="match status" value="1"/>
</dbReference>
<dbReference type="PROSITE" id="PS51482">
    <property type="entry name" value="DEGV"/>
    <property type="match status" value="1"/>
</dbReference>
<keyword evidence="1" id="KW-0446">Lipid-binding</keyword>
<dbReference type="AlphaFoldDB" id="C7G8P3"/>
<comment type="caution">
    <text evidence="2">The sequence shown here is derived from an EMBL/GenBank/DDBJ whole genome shotgun (WGS) entry which is preliminary data.</text>
</comment>
<dbReference type="SUPFAM" id="SSF82549">
    <property type="entry name" value="DAK1/DegV-like"/>
    <property type="match status" value="1"/>
</dbReference>
<organism evidence="2 3">
    <name type="scientific">Roseburia intestinalis L1-82</name>
    <dbReference type="NCBI Taxonomy" id="536231"/>
    <lineage>
        <taxon>Bacteria</taxon>
        <taxon>Bacillati</taxon>
        <taxon>Bacillota</taxon>
        <taxon>Clostridia</taxon>
        <taxon>Lachnospirales</taxon>
        <taxon>Lachnospiraceae</taxon>
        <taxon>Roseburia</taxon>
    </lineage>
</organism>
<dbReference type="NCBIfam" id="TIGR00762">
    <property type="entry name" value="DegV"/>
    <property type="match status" value="1"/>
</dbReference>
<sequence>MIVKLFYPEGKKMSVRIIVDSASDLTKERADALNLDYMPLKTIFGETEYLDGVTISHKEFYEKLIECGTIPTTSQVSPHDFEAKFKEVKEAGDTAVVICLSSLLSGTYQSAHIALDGYEDCITLVDSLNVCLGEQILVLYAVKLRDEGLSAKEIAEKLEEKKKDVCVLAVFDTLEYLKQGGRISKTAAWAGNILSIKPVIAIEKGEVAILGKARGSKNGNNILIQEVKNKNGIDFSMPYMLGYSGLDDSLLRKYIADSADLWTGQTKELPISTIGSTIGTHAGPGAICVSFFHNA</sequence>
<proteinExistence type="predicted"/>
<protein>
    <submittedName>
        <fullName evidence="2">EDD domain protein, DegV family</fullName>
    </submittedName>
</protein>
<dbReference type="InterPro" id="IPR043168">
    <property type="entry name" value="DegV_C"/>
</dbReference>
<dbReference type="InterPro" id="IPR003797">
    <property type="entry name" value="DegV"/>
</dbReference>
<dbReference type="Gene3D" id="3.30.1180.10">
    <property type="match status" value="1"/>
</dbReference>
<dbReference type="EMBL" id="ABYJ02000055">
    <property type="protein sequence ID" value="EEV01846.1"/>
    <property type="molecule type" value="Genomic_DNA"/>
</dbReference>
<dbReference type="InterPro" id="IPR050270">
    <property type="entry name" value="DegV_domain_contain"/>
</dbReference>
<dbReference type="HOGENOM" id="CLU_048251_0_1_9"/>
<evidence type="ECO:0000313" key="3">
    <source>
        <dbReference type="Proteomes" id="UP000004828"/>
    </source>
</evidence>
<gene>
    <name evidence="2" type="ORF">ROSINTL182_06269</name>
</gene>
<reference evidence="2 3" key="1">
    <citation type="submission" date="2009-08" db="EMBL/GenBank/DDBJ databases">
        <authorList>
            <person name="Weinstock G."/>
            <person name="Sodergren E."/>
            <person name="Clifton S."/>
            <person name="Fulton L."/>
            <person name="Fulton B."/>
            <person name="Courtney L."/>
            <person name="Fronick C."/>
            <person name="Harrison M."/>
            <person name="Strong C."/>
            <person name="Farmer C."/>
            <person name="Delahaunty K."/>
            <person name="Markovic C."/>
            <person name="Hall O."/>
            <person name="Minx P."/>
            <person name="Tomlinson C."/>
            <person name="Mitreva M."/>
            <person name="Nelson J."/>
            <person name="Hou S."/>
            <person name="Wollam A."/>
            <person name="Pepin K.H."/>
            <person name="Johnson M."/>
            <person name="Bhonagiri V."/>
            <person name="Nash W.E."/>
            <person name="Warren W."/>
            <person name="Chinwalla A."/>
            <person name="Mardis E.R."/>
            <person name="Wilson R.K."/>
        </authorList>
    </citation>
    <scope>NUCLEOTIDE SEQUENCE [LARGE SCALE GENOMIC DNA]</scope>
    <source>
        <strain evidence="2 3">L1-82</strain>
    </source>
</reference>
<accession>C7G8P3</accession>
<dbReference type="Pfam" id="PF02645">
    <property type="entry name" value="DegV"/>
    <property type="match status" value="1"/>
</dbReference>
<name>C7G8P3_9FIRM</name>
<evidence type="ECO:0000313" key="2">
    <source>
        <dbReference type="EMBL" id="EEV01846.1"/>
    </source>
</evidence>
<dbReference type="Proteomes" id="UP000004828">
    <property type="component" value="Unassembled WGS sequence"/>
</dbReference>
<dbReference type="PANTHER" id="PTHR33434">
    <property type="entry name" value="DEGV DOMAIN-CONTAINING PROTEIN DR_1986-RELATED"/>
    <property type="match status" value="1"/>
</dbReference>
<dbReference type="Gene3D" id="3.40.50.10170">
    <property type="match status" value="1"/>
</dbReference>
<dbReference type="GO" id="GO:0008289">
    <property type="term" value="F:lipid binding"/>
    <property type="evidence" value="ECO:0007669"/>
    <property type="project" value="UniProtKB-KW"/>
</dbReference>